<reference evidence="2" key="1">
    <citation type="submission" date="2016-02" db="EMBL/GenBank/DDBJ databases">
        <authorList>
            <person name="Wen L."/>
            <person name="He K."/>
            <person name="Yang H."/>
        </authorList>
    </citation>
    <scope>NUCLEOTIDE SEQUENCE [LARGE SCALE GENOMIC DNA]</scope>
    <source>
        <strain evidence="2">JCM 15929</strain>
    </source>
</reference>
<evidence type="ECO:0000313" key="1">
    <source>
        <dbReference type="EMBL" id="KXP14495.1"/>
    </source>
</evidence>
<name>A0A138AVM4_9ACTN</name>
<dbReference type="STRING" id="239498.AXK60_00865"/>
<dbReference type="RefSeq" id="WP_068569110.1">
    <property type="nucleotide sequence ID" value="NZ_LSRF01000001.1"/>
</dbReference>
<comment type="caution">
    <text evidence="1">The sequence shown here is derived from an EMBL/GenBank/DDBJ whole genome shotgun (WGS) entry which is preliminary data.</text>
</comment>
<proteinExistence type="predicted"/>
<dbReference type="Proteomes" id="UP000070258">
    <property type="component" value="Unassembled WGS sequence"/>
</dbReference>
<dbReference type="AlphaFoldDB" id="A0A138AVM4"/>
<evidence type="ECO:0000313" key="2">
    <source>
        <dbReference type="Proteomes" id="UP000070258"/>
    </source>
</evidence>
<evidence type="ECO:0008006" key="3">
    <source>
        <dbReference type="Google" id="ProtNLM"/>
    </source>
</evidence>
<dbReference type="InterPro" id="IPR021831">
    <property type="entry name" value="ParD-like"/>
</dbReference>
<dbReference type="Pfam" id="PF11903">
    <property type="entry name" value="ParD_like"/>
    <property type="match status" value="1"/>
</dbReference>
<protein>
    <recommendedName>
        <fullName evidence="3">ParD-like antitoxin of type II toxin-antitoxin system</fullName>
    </recommendedName>
</protein>
<accession>A0A138AVM4</accession>
<dbReference type="EMBL" id="LSRF01000001">
    <property type="protein sequence ID" value="KXP14495.1"/>
    <property type="molecule type" value="Genomic_DNA"/>
</dbReference>
<organism evidence="1 2">
    <name type="scientific">Tsukamurella pseudospumae</name>
    <dbReference type="NCBI Taxonomy" id="239498"/>
    <lineage>
        <taxon>Bacteria</taxon>
        <taxon>Bacillati</taxon>
        <taxon>Actinomycetota</taxon>
        <taxon>Actinomycetes</taxon>
        <taxon>Mycobacteriales</taxon>
        <taxon>Tsukamurellaceae</taxon>
        <taxon>Tsukamurella</taxon>
    </lineage>
</organism>
<gene>
    <name evidence="1" type="ORF">AXK60_00865</name>
</gene>
<dbReference type="OrthoDB" id="5422561at2"/>
<sequence length="127" mass="14117">MPHPTRIADDVFESARIEGERDGRSTAEQVNHWARIGREVSIHESAARSRVEATLAGKLSADDLDDAEARVYNAELRVAIRERLSTIDFTATLAQRGIVTVSLDDEGRMVEHHPDGTQRIVAEARTK</sequence>